<dbReference type="PRINTS" id="PR00112">
    <property type="entry name" value="ACYLPHPHTASE"/>
</dbReference>
<name>A0A917SWF1_9RHOB</name>
<keyword evidence="4 5" id="KW-0378">Hydrolase</keyword>
<evidence type="ECO:0000256" key="3">
    <source>
        <dbReference type="ARBA" id="ARBA00047645"/>
    </source>
</evidence>
<dbReference type="PROSITE" id="PS00151">
    <property type="entry name" value="ACYLPHOSPHATASE_2"/>
    <property type="match status" value="1"/>
</dbReference>
<evidence type="ECO:0000256" key="5">
    <source>
        <dbReference type="RuleBase" id="RU000553"/>
    </source>
</evidence>
<dbReference type="InterPro" id="IPR036046">
    <property type="entry name" value="Acylphosphatase-like_dom_sf"/>
</dbReference>
<evidence type="ECO:0000313" key="8">
    <source>
        <dbReference type="EMBL" id="GGL98902.1"/>
    </source>
</evidence>
<proteinExistence type="inferred from homology"/>
<comment type="catalytic activity">
    <reaction evidence="3 4 5">
        <text>an acyl phosphate + H2O = a carboxylate + phosphate + H(+)</text>
        <dbReference type="Rhea" id="RHEA:14965"/>
        <dbReference type="ChEBI" id="CHEBI:15377"/>
        <dbReference type="ChEBI" id="CHEBI:15378"/>
        <dbReference type="ChEBI" id="CHEBI:29067"/>
        <dbReference type="ChEBI" id="CHEBI:43474"/>
        <dbReference type="ChEBI" id="CHEBI:59918"/>
        <dbReference type="EC" id="3.6.1.7"/>
    </reaction>
</comment>
<gene>
    <name evidence="8" type="ORF">GCM10011534_21050</name>
</gene>
<dbReference type="SUPFAM" id="SSF54975">
    <property type="entry name" value="Acylphosphatase/BLUF domain-like"/>
    <property type="match status" value="1"/>
</dbReference>
<dbReference type="Gene3D" id="3.30.70.100">
    <property type="match status" value="1"/>
</dbReference>
<dbReference type="EC" id="3.6.1.7" evidence="2 4"/>
<dbReference type="RefSeq" id="WP_051630810.1">
    <property type="nucleotide sequence ID" value="NZ_BMLF01000001.1"/>
</dbReference>
<dbReference type="PROSITE" id="PS00150">
    <property type="entry name" value="ACYLPHOSPHATASE_1"/>
    <property type="match status" value="1"/>
</dbReference>
<protein>
    <recommendedName>
        <fullName evidence="2 4">Acylphosphatase</fullName>
        <ecNumber evidence="2 4">3.6.1.7</ecNumber>
    </recommendedName>
</protein>
<dbReference type="InterPro" id="IPR017968">
    <property type="entry name" value="Acylphosphatase_CS"/>
</dbReference>
<evidence type="ECO:0000256" key="1">
    <source>
        <dbReference type="ARBA" id="ARBA00005614"/>
    </source>
</evidence>
<feature type="active site" evidence="4">
    <location>
        <position position="20"/>
    </location>
</feature>
<evidence type="ECO:0000256" key="4">
    <source>
        <dbReference type="PROSITE-ProRule" id="PRU00520"/>
    </source>
</evidence>
<evidence type="ECO:0000259" key="7">
    <source>
        <dbReference type="PROSITE" id="PS51160"/>
    </source>
</evidence>
<dbReference type="PROSITE" id="PS51160">
    <property type="entry name" value="ACYLPHOSPHATASE_3"/>
    <property type="match status" value="1"/>
</dbReference>
<dbReference type="EMBL" id="BMLF01000001">
    <property type="protein sequence ID" value="GGL98902.1"/>
    <property type="molecule type" value="Genomic_DNA"/>
</dbReference>
<evidence type="ECO:0000256" key="2">
    <source>
        <dbReference type="ARBA" id="ARBA00012150"/>
    </source>
</evidence>
<dbReference type="Pfam" id="PF00708">
    <property type="entry name" value="Acylphosphatase"/>
    <property type="match status" value="1"/>
</dbReference>
<comment type="similarity">
    <text evidence="1 6">Belongs to the acylphosphatase family.</text>
</comment>
<sequence length="91" mass="10019">MTEECRHLRVTGRVQGVAFRAWTKGQAERLGLRGWVRNEDDGSVTAMVCGARKALEEMVTACWQGPGAAEVRDVQSEAAPAEPCDGFEIRR</sequence>
<organism evidence="8 9">
    <name type="scientific">Pseudooceanicola nanhaiensis</name>
    <dbReference type="NCBI Taxonomy" id="375761"/>
    <lineage>
        <taxon>Bacteria</taxon>
        <taxon>Pseudomonadati</taxon>
        <taxon>Pseudomonadota</taxon>
        <taxon>Alphaproteobacteria</taxon>
        <taxon>Rhodobacterales</taxon>
        <taxon>Paracoccaceae</taxon>
        <taxon>Pseudooceanicola</taxon>
    </lineage>
</organism>
<dbReference type="GO" id="GO:0003998">
    <property type="term" value="F:acylphosphatase activity"/>
    <property type="evidence" value="ECO:0007669"/>
    <property type="project" value="UniProtKB-EC"/>
</dbReference>
<feature type="active site" evidence="4">
    <location>
        <position position="38"/>
    </location>
</feature>
<dbReference type="InterPro" id="IPR020456">
    <property type="entry name" value="Acylphosphatase"/>
</dbReference>
<evidence type="ECO:0000256" key="6">
    <source>
        <dbReference type="RuleBase" id="RU004168"/>
    </source>
</evidence>
<reference evidence="8" key="2">
    <citation type="submission" date="2020-09" db="EMBL/GenBank/DDBJ databases">
        <authorList>
            <person name="Sun Q."/>
            <person name="Zhou Y."/>
        </authorList>
    </citation>
    <scope>NUCLEOTIDE SEQUENCE</scope>
    <source>
        <strain evidence="8">CGMCC 1.6293</strain>
    </source>
</reference>
<comment type="caution">
    <text evidence="8">The sequence shown here is derived from an EMBL/GenBank/DDBJ whole genome shotgun (WGS) entry which is preliminary data.</text>
</comment>
<dbReference type="PANTHER" id="PTHR47268:SF4">
    <property type="entry name" value="ACYLPHOSPHATASE"/>
    <property type="match status" value="1"/>
</dbReference>
<dbReference type="AlphaFoldDB" id="A0A917SWF1"/>
<evidence type="ECO:0000313" key="9">
    <source>
        <dbReference type="Proteomes" id="UP000649829"/>
    </source>
</evidence>
<reference evidence="8" key="1">
    <citation type="journal article" date="2014" name="Int. J. Syst. Evol. Microbiol.">
        <title>Complete genome sequence of Corynebacterium casei LMG S-19264T (=DSM 44701T), isolated from a smear-ripened cheese.</title>
        <authorList>
            <consortium name="US DOE Joint Genome Institute (JGI-PGF)"/>
            <person name="Walter F."/>
            <person name="Albersmeier A."/>
            <person name="Kalinowski J."/>
            <person name="Ruckert C."/>
        </authorList>
    </citation>
    <scope>NUCLEOTIDE SEQUENCE</scope>
    <source>
        <strain evidence="8">CGMCC 1.6293</strain>
    </source>
</reference>
<dbReference type="PANTHER" id="PTHR47268">
    <property type="entry name" value="ACYLPHOSPHATASE"/>
    <property type="match status" value="1"/>
</dbReference>
<dbReference type="InterPro" id="IPR001792">
    <property type="entry name" value="Acylphosphatase-like_dom"/>
</dbReference>
<accession>A0A917SWF1</accession>
<dbReference type="Proteomes" id="UP000649829">
    <property type="component" value="Unassembled WGS sequence"/>
</dbReference>
<keyword evidence="9" id="KW-1185">Reference proteome</keyword>
<feature type="domain" description="Acylphosphatase-like" evidence="7">
    <location>
        <begin position="5"/>
        <end position="91"/>
    </location>
</feature>